<evidence type="ECO:0000313" key="1">
    <source>
        <dbReference type="EMBL" id="KKL99614.1"/>
    </source>
</evidence>
<sequence>ILNELNHNQSSPFYKIIQTATNPAGVVKDNSILKLIEASLAEGALYNYRDPSTGKGDFKLMIEILSNYWSAVRDVFPEAWGKKPKDSRLMHGAGMSALGHLMDAIFDRYHTDEQLETVTYEQFKADLEKMQVYCKWTNGYWDFGSEDKVKWNELQNITRDIQKLTNYLLRKYRVEVWN</sequence>
<proteinExistence type="predicted"/>
<feature type="non-terminal residue" evidence="1">
    <location>
        <position position="1"/>
    </location>
</feature>
<dbReference type="InterPro" id="IPR017601">
    <property type="entry name" value="DGQHR-contain_dom"/>
</dbReference>
<comment type="caution">
    <text evidence="1">The sequence shown here is derived from an EMBL/GenBank/DDBJ whole genome shotgun (WGS) entry which is preliminary data.</text>
</comment>
<protein>
    <submittedName>
        <fullName evidence="1">Uncharacterized protein</fullName>
    </submittedName>
</protein>
<name>A0A0F9GL34_9ZZZZ</name>
<dbReference type="NCBIfam" id="TIGR03187">
    <property type="entry name" value="DGQHR"/>
    <property type="match status" value="1"/>
</dbReference>
<accession>A0A0F9GL34</accession>
<dbReference type="EMBL" id="LAZR01017634">
    <property type="protein sequence ID" value="KKL99614.1"/>
    <property type="molecule type" value="Genomic_DNA"/>
</dbReference>
<dbReference type="AlphaFoldDB" id="A0A0F9GL34"/>
<organism evidence="1">
    <name type="scientific">marine sediment metagenome</name>
    <dbReference type="NCBI Taxonomy" id="412755"/>
    <lineage>
        <taxon>unclassified sequences</taxon>
        <taxon>metagenomes</taxon>
        <taxon>ecological metagenomes</taxon>
    </lineage>
</organism>
<gene>
    <name evidence="1" type="ORF">LCGC14_1812680</name>
</gene>
<reference evidence="1" key="1">
    <citation type="journal article" date="2015" name="Nature">
        <title>Complex archaea that bridge the gap between prokaryotes and eukaryotes.</title>
        <authorList>
            <person name="Spang A."/>
            <person name="Saw J.H."/>
            <person name="Jorgensen S.L."/>
            <person name="Zaremba-Niedzwiedzka K."/>
            <person name="Martijn J."/>
            <person name="Lind A.E."/>
            <person name="van Eijk R."/>
            <person name="Schleper C."/>
            <person name="Guy L."/>
            <person name="Ettema T.J."/>
        </authorList>
    </citation>
    <scope>NUCLEOTIDE SEQUENCE</scope>
</reference>